<evidence type="ECO:0000313" key="4">
    <source>
        <dbReference type="EMBL" id="MBD1373233.1"/>
    </source>
</evidence>
<dbReference type="InterPro" id="IPR045735">
    <property type="entry name" value="Spore_III_AA_AAA+_ATPase"/>
</dbReference>
<dbReference type="SUPFAM" id="SSF52540">
    <property type="entry name" value="P-loop containing nucleoside triphosphate hydrolases"/>
    <property type="match status" value="1"/>
</dbReference>
<dbReference type="RefSeq" id="WP_191142387.1">
    <property type="nucleotide sequence ID" value="NZ_JACXAH010000020.1"/>
</dbReference>
<dbReference type="SMART" id="SM00382">
    <property type="entry name" value="AAA"/>
    <property type="match status" value="1"/>
</dbReference>
<dbReference type="InterPro" id="IPR014217">
    <property type="entry name" value="Spore_III_AA"/>
</dbReference>
<dbReference type="EMBL" id="JACXAH010000020">
    <property type="protein sequence ID" value="MBD1373233.1"/>
    <property type="molecule type" value="Genomic_DNA"/>
</dbReference>
<dbReference type="PANTHER" id="PTHR20953:SF3">
    <property type="entry name" value="P-LOOP CONTAINING NUCLEOSIDE TRIPHOSPHATE HYDROLASES SUPERFAMILY PROTEIN"/>
    <property type="match status" value="1"/>
</dbReference>
<comment type="caution">
    <text evidence="4">The sequence shown here is derived from an EMBL/GenBank/DDBJ whole genome shotgun (WGS) entry which is preliminary data.</text>
</comment>
<reference evidence="4" key="1">
    <citation type="submission" date="2020-09" db="EMBL/GenBank/DDBJ databases">
        <title>A novel bacterium of genus Hazenella, isolated from South China Sea.</title>
        <authorList>
            <person name="Huang H."/>
            <person name="Mo K."/>
            <person name="Hu Y."/>
        </authorList>
    </citation>
    <scope>NUCLEOTIDE SEQUENCE</scope>
    <source>
        <strain evidence="4">IB182357</strain>
    </source>
</reference>
<dbReference type="NCBIfam" id="TIGR02858">
    <property type="entry name" value="spore_III_AA"/>
    <property type="match status" value="1"/>
</dbReference>
<dbReference type="InterPro" id="IPR027417">
    <property type="entry name" value="P-loop_NTPase"/>
</dbReference>
<dbReference type="GO" id="GO:0005524">
    <property type="term" value="F:ATP binding"/>
    <property type="evidence" value="ECO:0007669"/>
    <property type="project" value="UniProtKB-KW"/>
</dbReference>
<dbReference type="Pfam" id="PF19568">
    <property type="entry name" value="Spore_III_AA"/>
    <property type="match status" value="1"/>
</dbReference>
<keyword evidence="2" id="KW-0067">ATP-binding</keyword>
<dbReference type="Gene3D" id="3.40.50.300">
    <property type="entry name" value="P-loop containing nucleotide triphosphate hydrolases"/>
    <property type="match status" value="1"/>
</dbReference>
<dbReference type="InterPro" id="IPR003593">
    <property type="entry name" value="AAA+_ATPase"/>
</dbReference>
<keyword evidence="1" id="KW-0547">Nucleotide-binding</keyword>
<accession>A0A926NH46</accession>
<keyword evidence="5" id="KW-1185">Reference proteome</keyword>
<proteinExistence type="predicted"/>
<sequence length="324" mass="35790">MSLKEIYQVLPPILREQIQSLPRTIQESLEEIRVRQSRPLEVITSEQNWFVNANCQLSAQPQNPIIPTKEDCSQMVNLISRHSLYALEEELRMGFITVEGGHRIGIVGKVTIEGGKVKIIRDLTGFNIRIAKQIKGVGEGLIPFIFTSATIHNTLIVSPPQCGKTTLLRDLTRIASTGSDVHRGVKVGLVDERSEIAGSIHGVPQLDIGVRTDVLDACPKAEGMMMMIRSMSPEVLVFDEIGRVEDREAIQEAIFAGVKIFTTVHGQSIEEIQKRPLLAQLLADKAFTRIIILNRGKGPGTIVAIYDESLRSIRLNGAVGMTLL</sequence>
<evidence type="ECO:0000259" key="3">
    <source>
        <dbReference type="SMART" id="SM00382"/>
    </source>
</evidence>
<protein>
    <submittedName>
        <fullName evidence="4">Stage III sporulation protein AA</fullName>
    </submittedName>
</protein>
<feature type="domain" description="AAA+ ATPase" evidence="3">
    <location>
        <begin position="150"/>
        <end position="297"/>
    </location>
</feature>
<organism evidence="4 5">
    <name type="scientific">Polycladospora coralii</name>
    <dbReference type="NCBI Taxonomy" id="2771432"/>
    <lineage>
        <taxon>Bacteria</taxon>
        <taxon>Bacillati</taxon>
        <taxon>Bacillota</taxon>
        <taxon>Bacilli</taxon>
        <taxon>Bacillales</taxon>
        <taxon>Thermoactinomycetaceae</taxon>
        <taxon>Polycladospora</taxon>
    </lineage>
</organism>
<dbReference type="AlphaFoldDB" id="A0A926NH46"/>
<evidence type="ECO:0000256" key="1">
    <source>
        <dbReference type="ARBA" id="ARBA00022741"/>
    </source>
</evidence>
<evidence type="ECO:0000313" key="5">
    <source>
        <dbReference type="Proteomes" id="UP000661691"/>
    </source>
</evidence>
<dbReference type="Proteomes" id="UP000661691">
    <property type="component" value="Unassembled WGS sequence"/>
</dbReference>
<gene>
    <name evidence="4" type="primary">spoIIIAA</name>
    <name evidence="4" type="ORF">IC620_12830</name>
</gene>
<evidence type="ECO:0000256" key="2">
    <source>
        <dbReference type="ARBA" id="ARBA00022840"/>
    </source>
</evidence>
<name>A0A926NH46_9BACL</name>
<dbReference type="PANTHER" id="PTHR20953">
    <property type="entry name" value="KINASE-RELATED"/>
    <property type="match status" value="1"/>
</dbReference>